<accession>A0ABY5NMY6</accession>
<evidence type="ECO:0000313" key="4">
    <source>
        <dbReference type="Proteomes" id="UP001054811"/>
    </source>
</evidence>
<keyword evidence="4" id="KW-1185">Reference proteome</keyword>
<gene>
    <name evidence="3" type="ORF">L2X98_23415</name>
</gene>
<evidence type="ECO:0000256" key="1">
    <source>
        <dbReference type="ARBA" id="ARBA00009677"/>
    </source>
</evidence>
<dbReference type="Proteomes" id="UP001054811">
    <property type="component" value="Chromosome"/>
</dbReference>
<comment type="similarity">
    <text evidence="1">Belongs to the flagella basal body rod proteins family.</text>
</comment>
<dbReference type="Pfam" id="PF06429">
    <property type="entry name" value="Flg_bbr_C"/>
    <property type="match status" value="1"/>
</dbReference>
<reference evidence="3" key="1">
    <citation type="submission" date="2022-01" db="EMBL/GenBank/DDBJ databases">
        <title>Microbacterium eymi and Microbacterium rhizovicinus sp. nov., isolated from the rhizospheric soil of Elymus tsukushiensis, a plant native to the Dokdo Islands, Republic of Korea.</title>
        <authorList>
            <person name="Hwang Y.J."/>
        </authorList>
    </citation>
    <scope>NUCLEOTIDE SEQUENCE</scope>
    <source>
        <strain evidence="3">KUDC0405</strain>
    </source>
</reference>
<proteinExistence type="inferred from homology"/>
<sequence>MAAVDGDEETLSLVTYQAAYQASARVLSAIDEALDVLINKTGIVGR</sequence>
<organism evidence="3 4">
    <name type="scientific">Microbacterium elymi</name>
    <dbReference type="NCBI Taxonomy" id="2909587"/>
    <lineage>
        <taxon>Bacteria</taxon>
        <taxon>Bacillati</taxon>
        <taxon>Actinomycetota</taxon>
        <taxon>Actinomycetes</taxon>
        <taxon>Micrococcales</taxon>
        <taxon>Microbacteriaceae</taxon>
        <taxon>Microbacterium</taxon>
    </lineage>
</organism>
<name>A0ABY5NMY6_9MICO</name>
<evidence type="ECO:0000259" key="2">
    <source>
        <dbReference type="Pfam" id="PF06429"/>
    </source>
</evidence>
<feature type="domain" description="Flagellar basal-body/hook protein C-terminal" evidence="2">
    <location>
        <begin position="3"/>
        <end position="39"/>
    </location>
</feature>
<evidence type="ECO:0000313" key="3">
    <source>
        <dbReference type="EMBL" id="UUT36552.1"/>
    </source>
</evidence>
<dbReference type="EMBL" id="CP091139">
    <property type="protein sequence ID" value="UUT36552.1"/>
    <property type="molecule type" value="Genomic_DNA"/>
</dbReference>
<dbReference type="InterPro" id="IPR010930">
    <property type="entry name" value="Flg_bb/hook_C_dom"/>
</dbReference>
<protein>
    <recommendedName>
        <fullName evidence="2">Flagellar basal-body/hook protein C-terminal domain-containing protein</fullName>
    </recommendedName>
</protein>
<dbReference type="SUPFAM" id="SSF64518">
    <property type="entry name" value="Phase 1 flagellin"/>
    <property type="match status" value="1"/>
</dbReference>